<comment type="similarity">
    <text evidence="4 10">Belongs to the glycosyl hydrolase 27 family.</text>
</comment>
<comment type="catalytic activity">
    <reaction evidence="1 10">
        <text>Hydrolysis of terminal, non-reducing alpha-D-galactose residues in alpha-D-galactosides, including galactose oligosaccharides, galactomannans and galactolipids.</text>
        <dbReference type="EC" id="3.2.1.22"/>
    </reaction>
</comment>
<evidence type="ECO:0000256" key="3">
    <source>
        <dbReference type="ARBA" id="ARBA00004613"/>
    </source>
</evidence>
<dbReference type="Pfam" id="PF17801">
    <property type="entry name" value="Melibiase_C"/>
    <property type="match status" value="1"/>
</dbReference>
<dbReference type="InterPro" id="IPR041233">
    <property type="entry name" value="Melibiase_C"/>
</dbReference>
<dbReference type="EC" id="3.2.1.22" evidence="10"/>
<name>A0A2J6PPJ1_9HELO</name>
<organism evidence="13 14">
    <name type="scientific">Hyaloscypha hepaticicola</name>
    <dbReference type="NCBI Taxonomy" id="2082293"/>
    <lineage>
        <taxon>Eukaryota</taxon>
        <taxon>Fungi</taxon>
        <taxon>Dikarya</taxon>
        <taxon>Ascomycota</taxon>
        <taxon>Pezizomycotina</taxon>
        <taxon>Leotiomycetes</taxon>
        <taxon>Helotiales</taxon>
        <taxon>Hyaloscyphaceae</taxon>
        <taxon>Hyaloscypha</taxon>
    </lineage>
</organism>
<dbReference type="OrthoDB" id="5795902at2759"/>
<dbReference type="CDD" id="cd14792">
    <property type="entry name" value="GH27"/>
    <property type="match status" value="1"/>
</dbReference>
<dbReference type="GO" id="GO:0004557">
    <property type="term" value="F:alpha-galactosidase activity"/>
    <property type="evidence" value="ECO:0007669"/>
    <property type="project" value="UniProtKB-EC"/>
</dbReference>
<dbReference type="GO" id="GO:0005576">
    <property type="term" value="C:extracellular region"/>
    <property type="evidence" value="ECO:0007669"/>
    <property type="project" value="UniProtKB-SubCell"/>
</dbReference>
<keyword evidence="14" id="KW-1185">Reference proteome</keyword>
<evidence type="ECO:0000256" key="11">
    <source>
        <dbReference type="SAM" id="SignalP"/>
    </source>
</evidence>
<gene>
    <name evidence="13" type="ORF">NA56DRAFT_731943</name>
</gene>
<dbReference type="InterPro" id="IPR013785">
    <property type="entry name" value="Aldolase_TIM"/>
</dbReference>
<evidence type="ECO:0000256" key="6">
    <source>
        <dbReference type="ARBA" id="ARBA00022729"/>
    </source>
</evidence>
<dbReference type="GO" id="GO:0005975">
    <property type="term" value="P:carbohydrate metabolic process"/>
    <property type="evidence" value="ECO:0007669"/>
    <property type="project" value="InterPro"/>
</dbReference>
<comment type="subcellular location">
    <subcellularLocation>
        <location evidence="3">Secreted</location>
    </subcellularLocation>
</comment>
<dbReference type="SUPFAM" id="SSF51011">
    <property type="entry name" value="Glycosyl hydrolase domain"/>
    <property type="match status" value="1"/>
</dbReference>
<feature type="signal peptide" evidence="11">
    <location>
        <begin position="1"/>
        <end position="17"/>
    </location>
</feature>
<keyword evidence="10" id="KW-1015">Disulfide bond</keyword>
<protein>
    <recommendedName>
        <fullName evidence="10">Alpha-galactosidase</fullName>
        <ecNumber evidence="10">3.2.1.22</ecNumber>
    </recommendedName>
    <alternativeName>
        <fullName evidence="10">Melibiase</fullName>
    </alternativeName>
</protein>
<evidence type="ECO:0000256" key="1">
    <source>
        <dbReference type="ARBA" id="ARBA00001255"/>
    </source>
</evidence>
<evidence type="ECO:0000256" key="10">
    <source>
        <dbReference type="RuleBase" id="RU361168"/>
    </source>
</evidence>
<dbReference type="InterPro" id="IPR017853">
    <property type="entry name" value="GH"/>
</dbReference>
<dbReference type="InterPro" id="IPR000111">
    <property type="entry name" value="Glyco_hydro_27/36_CS"/>
</dbReference>
<dbReference type="PANTHER" id="PTHR11452:SF61">
    <property type="entry name" value="ALPHA-GALACTOSIDASE B-RELATED"/>
    <property type="match status" value="1"/>
</dbReference>
<evidence type="ECO:0000256" key="5">
    <source>
        <dbReference type="ARBA" id="ARBA00022525"/>
    </source>
</evidence>
<accession>A0A2J6PPJ1</accession>
<dbReference type="PRINTS" id="PR00740">
    <property type="entry name" value="GLHYDRLASE27"/>
</dbReference>
<dbReference type="InterPro" id="IPR013780">
    <property type="entry name" value="Glyco_hydro_b"/>
</dbReference>
<dbReference type="Pfam" id="PF16499">
    <property type="entry name" value="Melibiase_2"/>
    <property type="match status" value="2"/>
</dbReference>
<evidence type="ECO:0000256" key="8">
    <source>
        <dbReference type="ARBA" id="ARBA00023180"/>
    </source>
</evidence>
<evidence type="ECO:0000256" key="7">
    <source>
        <dbReference type="ARBA" id="ARBA00022801"/>
    </source>
</evidence>
<feature type="domain" description="Alpha galactosidase C-terminal" evidence="12">
    <location>
        <begin position="356"/>
        <end position="430"/>
    </location>
</feature>
<sequence>MQKSISIAVLLVQAAQALVLKDGVGKLPALGWNTWNAFGCNINETNILTAANQIVKLGLKDAGYEYVNIDDCWAVKSGRDNVTGQIIPDPTKFPSGIIGVANQVHALGLKVGIYGSAGTETCGGYPAQIGHEYLDAATFAAWGIDYFKYDNCYVPANWTDEYVACVPDQWQTYGPYINGTCKASSSDAPPGYNWATSNTANRYAIMRDALLAQNRTILYSLCEWGQADVEVWGNATGSSWRMSGDITPWWARVAEIMNENSFLLNSVNFWGHNDADMLEIGNGNLTLAESRSHFAFWAAMKSPLIIGTNLATLPSTHVDILKNKYLLAFSQDKVHGAPATPYKWGTNPDWTFNATNPAEYWSGQSTGGILALALNTLDTPAEREIKWDEVPHLTPGGKAFMVTDVWTGKSLGCVKRGIKTLVQSHDTIGYMIGEKCSHK</sequence>
<dbReference type="EMBL" id="KZ613509">
    <property type="protein sequence ID" value="PMD15947.1"/>
    <property type="molecule type" value="Genomic_DNA"/>
</dbReference>
<dbReference type="SUPFAM" id="SSF51445">
    <property type="entry name" value="(Trans)glycosidases"/>
    <property type="match status" value="1"/>
</dbReference>
<reference evidence="13 14" key="1">
    <citation type="submission" date="2016-05" db="EMBL/GenBank/DDBJ databases">
        <title>A degradative enzymes factory behind the ericoid mycorrhizal symbiosis.</title>
        <authorList>
            <consortium name="DOE Joint Genome Institute"/>
            <person name="Martino E."/>
            <person name="Morin E."/>
            <person name="Grelet G."/>
            <person name="Kuo A."/>
            <person name="Kohler A."/>
            <person name="Daghino S."/>
            <person name="Barry K."/>
            <person name="Choi C."/>
            <person name="Cichocki N."/>
            <person name="Clum A."/>
            <person name="Copeland A."/>
            <person name="Hainaut M."/>
            <person name="Haridas S."/>
            <person name="Labutti K."/>
            <person name="Lindquist E."/>
            <person name="Lipzen A."/>
            <person name="Khouja H.-R."/>
            <person name="Murat C."/>
            <person name="Ohm R."/>
            <person name="Olson A."/>
            <person name="Spatafora J."/>
            <person name="Veneault-Fourrey C."/>
            <person name="Henrissat B."/>
            <person name="Grigoriev I."/>
            <person name="Martin F."/>
            <person name="Perotto S."/>
        </authorList>
    </citation>
    <scope>NUCLEOTIDE SEQUENCE [LARGE SCALE GENOMIC DNA]</scope>
    <source>
        <strain evidence="13 14">UAMH 7357</strain>
    </source>
</reference>
<keyword evidence="6 11" id="KW-0732">Signal</keyword>
<evidence type="ECO:0000313" key="13">
    <source>
        <dbReference type="EMBL" id="PMD15947.1"/>
    </source>
</evidence>
<dbReference type="PANTHER" id="PTHR11452">
    <property type="entry name" value="ALPHA-GALACTOSIDASE/ALPHA-N-ACETYLGALACTOSAMINIDASE"/>
    <property type="match status" value="1"/>
</dbReference>
<keyword evidence="7 10" id="KW-0378">Hydrolase</keyword>
<keyword evidence="5" id="KW-0964">Secreted</keyword>
<dbReference type="STRING" id="1745343.A0A2J6PPJ1"/>
<proteinExistence type="inferred from homology"/>
<keyword evidence="9 10" id="KW-0326">Glycosidase</keyword>
<evidence type="ECO:0000259" key="12">
    <source>
        <dbReference type="Pfam" id="PF17801"/>
    </source>
</evidence>
<comment type="function">
    <text evidence="2">Hydrolyzes a variety of simple alpha-D-galactoside as well as more complex molecules such as oligosaccharides and polysaccharides.</text>
</comment>
<evidence type="ECO:0000256" key="9">
    <source>
        <dbReference type="ARBA" id="ARBA00023295"/>
    </source>
</evidence>
<dbReference type="AlphaFoldDB" id="A0A2J6PPJ1"/>
<evidence type="ECO:0000313" key="14">
    <source>
        <dbReference type="Proteomes" id="UP000235672"/>
    </source>
</evidence>
<dbReference type="PROSITE" id="PS00512">
    <property type="entry name" value="ALPHA_GALACTOSIDASE"/>
    <property type="match status" value="1"/>
</dbReference>
<keyword evidence="8" id="KW-0325">Glycoprotein</keyword>
<evidence type="ECO:0000256" key="4">
    <source>
        <dbReference type="ARBA" id="ARBA00009743"/>
    </source>
</evidence>
<dbReference type="InterPro" id="IPR002241">
    <property type="entry name" value="Glyco_hydro_27"/>
</dbReference>
<feature type="chain" id="PRO_5014445870" description="Alpha-galactosidase" evidence="11">
    <location>
        <begin position="18"/>
        <end position="439"/>
    </location>
</feature>
<dbReference type="Gene3D" id="3.20.20.70">
    <property type="entry name" value="Aldolase class I"/>
    <property type="match status" value="1"/>
</dbReference>
<dbReference type="Gene3D" id="2.60.40.1180">
    <property type="entry name" value="Golgi alpha-mannosidase II"/>
    <property type="match status" value="1"/>
</dbReference>
<dbReference type="Proteomes" id="UP000235672">
    <property type="component" value="Unassembled WGS sequence"/>
</dbReference>
<evidence type="ECO:0000256" key="2">
    <source>
        <dbReference type="ARBA" id="ARBA00003969"/>
    </source>
</evidence>